<dbReference type="Pfam" id="PF00582">
    <property type="entry name" value="Usp"/>
    <property type="match status" value="1"/>
</dbReference>
<evidence type="ECO:0000313" key="2">
    <source>
        <dbReference type="EMBL" id="KAA1249860.1"/>
    </source>
</evidence>
<dbReference type="OrthoDB" id="4614783at2"/>
<dbReference type="RefSeq" id="WP_149654331.1">
    <property type="nucleotide sequence ID" value="NZ_VTZN01000070.1"/>
</dbReference>
<reference evidence="2 3" key="1">
    <citation type="submission" date="2019-09" db="EMBL/GenBank/DDBJ databases">
        <title>Report of infection by Mycobacterium simiae a patient suffering from pulmonary tuberculosis.</title>
        <authorList>
            <person name="Mohanty P.S."/>
            <person name="Bansal A.K."/>
            <person name="Singh H."/>
            <person name="Sharma S."/>
            <person name="Patil S.A."/>
            <person name="Upadhaya P."/>
            <person name="Singh P.K."/>
            <person name="Kumar D."/>
            <person name="Kumar S."/>
            <person name="Singh R.K."/>
            <person name="Chaudhary B."/>
        </authorList>
    </citation>
    <scope>NUCLEOTIDE SEQUENCE [LARGE SCALE GENOMIC DNA]</scope>
    <source>
        <strain evidence="2 3">JAL-560-SIM</strain>
    </source>
</reference>
<dbReference type="EMBL" id="VTZN01000070">
    <property type="protein sequence ID" value="KAA1249860.1"/>
    <property type="molecule type" value="Genomic_DNA"/>
</dbReference>
<name>A0A5B1BR07_MYCSI</name>
<proteinExistence type="predicted"/>
<dbReference type="SUPFAM" id="SSF52402">
    <property type="entry name" value="Adenine nucleotide alpha hydrolases-like"/>
    <property type="match status" value="1"/>
</dbReference>
<dbReference type="Gene3D" id="3.40.50.620">
    <property type="entry name" value="HUPs"/>
    <property type="match status" value="1"/>
</dbReference>
<comment type="caution">
    <text evidence="2">The sequence shown here is derived from an EMBL/GenBank/DDBJ whole genome shotgun (WGS) entry which is preliminary data.</text>
</comment>
<keyword evidence="3" id="KW-1185">Reference proteome</keyword>
<dbReference type="InterPro" id="IPR006016">
    <property type="entry name" value="UspA"/>
</dbReference>
<dbReference type="Proteomes" id="UP000324701">
    <property type="component" value="Unassembled WGS sequence"/>
</dbReference>
<dbReference type="InterPro" id="IPR014729">
    <property type="entry name" value="Rossmann-like_a/b/a_fold"/>
</dbReference>
<gene>
    <name evidence="2" type="ORF">F0Q45_12935</name>
</gene>
<evidence type="ECO:0000259" key="1">
    <source>
        <dbReference type="Pfam" id="PF00582"/>
    </source>
</evidence>
<feature type="domain" description="UspA" evidence="1">
    <location>
        <begin position="1"/>
        <end position="75"/>
    </location>
</feature>
<protein>
    <submittedName>
        <fullName evidence="2">Universal stress protein</fullName>
    </submittedName>
</protein>
<evidence type="ECO:0000313" key="3">
    <source>
        <dbReference type="Proteomes" id="UP000324701"/>
    </source>
</evidence>
<accession>A0A5B1BR07</accession>
<feature type="non-terminal residue" evidence="2">
    <location>
        <position position="81"/>
    </location>
</feature>
<dbReference type="AlphaFoldDB" id="A0A5B1BR07"/>
<organism evidence="2 3">
    <name type="scientific">Mycobacterium simiae</name>
    <name type="common">Mycobacterium habana</name>
    <dbReference type="NCBI Taxonomy" id="1784"/>
    <lineage>
        <taxon>Bacteria</taxon>
        <taxon>Bacillati</taxon>
        <taxon>Actinomycetota</taxon>
        <taxon>Actinomycetes</taxon>
        <taxon>Mycobacteriales</taxon>
        <taxon>Mycobacteriaceae</taxon>
        <taxon>Mycobacterium</taxon>
        <taxon>Mycobacterium simiae complex</taxon>
    </lineage>
</organism>
<sequence>MKPVIVGIDGSQAAIAAALWGVDEAIGSAVPLRLIAVIKTTHPSPEDYEHDLAHAETSLRAAQAAIEATGKLVKVETDTPR</sequence>